<dbReference type="Proteomes" id="UP001153076">
    <property type="component" value="Unassembled WGS sequence"/>
</dbReference>
<dbReference type="EMBL" id="JAKOGI010001976">
    <property type="protein sequence ID" value="KAJ8423382.1"/>
    <property type="molecule type" value="Genomic_DNA"/>
</dbReference>
<gene>
    <name evidence="2" type="ORF">Cgig2_033191</name>
</gene>
<accession>A0A9Q1GLF1</accession>
<name>A0A9Q1GLF1_9CARY</name>
<evidence type="ECO:0000256" key="1">
    <source>
        <dbReference type="SAM" id="MobiDB-lite"/>
    </source>
</evidence>
<organism evidence="2 3">
    <name type="scientific">Carnegiea gigantea</name>
    <dbReference type="NCBI Taxonomy" id="171969"/>
    <lineage>
        <taxon>Eukaryota</taxon>
        <taxon>Viridiplantae</taxon>
        <taxon>Streptophyta</taxon>
        <taxon>Embryophyta</taxon>
        <taxon>Tracheophyta</taxon>
        <taxon>Spermatophyta</taxon>
        <taxon>Magnoliopsida</taxon>
        <taxon>eudicotyledons</taxon>
        <taxon>Gunneridae</taxon>
        <taxon>Pentapetalae</taxon>
        <taxon>Caryophyllales</taxon>
        <taxon>Cactineae</taxon>
        <taxon>Cactaceae</taxon>
        <taxon>Cactoideae</taxon>
        <taxon>Echinocereeae</taxon>
        <taxon>Carnegiea</taxon>
    </lineage>
</organism>
<keyword evidence="3" id="KW-1185">Reference proteome</keyword>
<feature type="region of interest" description="Disordered" evidence="1">
    <location>
        <begin position="136"/>
        <end position="162"/>
    </location>
</feature>
<dbReference type="AlphaFoldDB" id="A0A9Q1GLF1"/>
<protein>
    <submittedName>
        <fullName evidence="2">Uncharacterized protein</fullName>
    </submittedName>
</protein>
<sequence>MQELERLTWVDGYKQHDRQQVNVWGKWYAMMVAGVYPVRGKLEECGDGKVTYVGGLRKCIVVNEGMEAEEVRRMVIKITFKGDADMRMFFNGNEEHGYLYVSGNDGPTRRGYKAGVENEGRTLSCDHSVVGVASGGNGSLKGNNEETGVKSPVPTAVTGGPSDTDAQVFHVGSDYLKTSPPQASRRQSWLSCRLLLTLLSMSTMHRTTIDCRILCPSPFTSSAIDPPPIGECFRG</sequence>
<evidence type="ECO:0000313" key="3">
    <source>
        <dbReference type="Proteomes" id="UP001153076"/>
    </source>
</evidence>
<evidence type="ECO:0000313" key="2">
    <source>
        <dbReference type="EMBL" id="KAJ8423382.1"/>
    </source>
</evidence>
<comment type="caution">
    <text evidence="2">The sequence shown here is derived from an EMBL/GenBank/DDBJ whole genome shotgun (WGS) entry which is preliminary data.</text>
</comment>
<proteinExistence type="predicted"/>
<reference evidence="2" key="1">
    <citation type="submission" date="2022-04" db="EMBL/GenBank/DDBJ databases">
        <title>Carnegiea gigantea Genome sequencing and assembly v2.</title>
        <authorList>
            <person name="Copetti D."/>
            <person name="Sanderson M.J."/>
            <person name="Burquez A."/>
            <person name="Wojciechowski M.F."/>
        </authorList>
    </citation>
    <scope>NUCLEOTIDE SEQUENCE</scope>
    <source>
        <strain evidence="2">SGP5-SGP5p</strain>
        <tissue evidence="2">Aerial part</tissue>
    </source>
</reference>